<dbReference type="PROSITE" id="PS50846">
    <property type="entry name" value="HMA_2"/>
    <property type="match status" value="1"/>
</dbReference>
<dbReference type="OrthoDB" id="689350at2759"/>
<keyword evidence="4" id="KW-0186">Copper</keyword>
<comment type="similarity">
    <text evidence="7">Belongs to the ATX1 family.</text>
</comment>
<reference evidence="9 10" key="1">
    <citation type="submission" date="2019-09" db="EMBL/GenBank/DDBJ databases">
        <authorList>
            <person name="Brejova B."/>
        </authorList>
    </citation>
    <scope>NUCLEOTIDE SEQUENCE [LARGE SCALE GENOMIC DNA]</scope>
</reference>
<keyword evidence="5" id="KW-0406">Ion transport</keyword>
<dbReference type="Gene3D" id="3.30.70.100">
    <property type="match status" value="1"/>
</dbReference>
<dbReference type="PROSITE" id="PS01047">
    <property type="entry name" value="HMA_1"/>
    <property type="match status" value="1"/>
</dbReference>
<evidence type="ECO:0000256" key="5">
    <source>
        <dbReference type="ARBA" id="ARBA00023065"/>
    </source>
</evidence>
<name>A0A5E8BD21_9ASCO</name>
<keyword evidence="2" id="KW-0479">Metal-binding</keyword>
<dbReference type="FunFam" id="3.30.70.100:FF:000008">
    <property type="entry name" value="Copper transport protein ATOX1"/>
    <property type="match status" value="1"/>
</dbReference>
<protein>
    <recommendedName>
        <fullName evidence="8">HMA domain-containing protein</fullName>
    </recommendedName>
</protein>
<dbReference type="InterPro" id="IPR051881">
    <property type="entry name" value="Copper_transport_ATOX1-like"/>
</dbReference>
<dbReference type="InterPro" id="IPR006121">
    <property type="entry name" value="HMA_dom"/>
</dbReference>
<evidence type="ECO:0000256" key="2">
    <source>
        <dbReference type="ARBA" id="ARBA00022723"/>
    </source>
</evidence>
<keyword evidence="10" id="KW-1185">Reference proteome</keyword>
<accession>A0A5E8BD21</accession>
<dbReference type="Pfam" id="PF00403">
    <property type="entry name" value="HMA"/>
    <property type="match status" value="1"/>
</dbReference>
<dbReference type="GeneID" id="43580509"/>
<evidence type="ECO:0000256" key="1">
    <source>
        <dbReference type="ARBA" id="ARBA00022448"/>
    </source>
</evidence>
<evidence type="ECO:0000313" key="9">
    <source>
        <dbReference type="EMBL" id="VVT47392.1"/>
    </source>
</evidence>
<dbReference type="SUPFAM" id="SSF55008">
    <property type="entry name" value="HMA, heavy metal-associated domain"/>
    <property type="match status" value="1"/>
</dbReference>
<dbReference type="RefSeq" id="XP_031852300.1">
    <property type="nucleotide sequence ID" value="XM_031996409.1"/>
</dbReference>
<dbReference type="CDD" id="cd00371">
    <property type="entry name" value="HMA"/>
    <property type="match status" value="1"/>
</dbReference>
<dbReference type="PANTHER" id="PTHR46365">
    <property type="entry name" value="COPPER TRANSPORT PROTEIN ATOX1"/>
    <property type="match status" value="1"/>
</dbReference>
<dbReference type="GO" id="GO:0046872">
    <property type="term" value="F:metal ion binding"/>
    <property type="evidence" value="ECO:0007669"/>
    <property type="project" value="UniProtKB-KW"/>
</dbReference>
<gene>
    <name evidence="9" type="ORF">SAPINGB_P001688</name>
</gene>
<dbReference type="InterPro" id="IPR036163">
    <property type="entry name" value="HMA_dom_sf"/>
</dbReference>
<organism evidence="9 10">
    <name type="scientific">Magnusiomyces paraingens</name>
    <dbReference type="NCBI Taxonomy" id="2606893"/>
    <lineage>
        <taxon>Eukaryota</taxon>
        <taxon>Fungi</taxon>
        <taxon>Dikarya</taxon>
        <taxon>Ascomycota</taxon>
        <taxon>Saccharomycotina</taxon>
        <taxon>Dipodascomycetes</taxon>
        <taxon>Dipodascales</taxon>
        <taxon>Dipodascaceae</taxon>
        <taxon>Magnusiomyces</taxon>
    </lineage>
</organism>
<dbReference type="AlphaFoldDB" id="A0A5E8BD21"/>
<evidence type="ECO:0000256" key="3">
    <source>
        <dbReference type="ARBA" id="ARBA00022796"/>
    </source>
</evidence>
<dbReference type="GO" id="GO:0006825">
    <property type="term" value="P:copper ion transport"/>
    <property type="evidence" value="ECO:0007669"/>
    <property type="project" value="UniProtKB-KW"/>
</dbReference>
<dbReference type="GO" id="GO:0005829">
    <property type="term" value="C:cytosol"/>
    <property type="evidence" value="ECO:0007669"/>
    <property type="project" value="TreeGrafter"/>
</dbReference>
<dbReference type="GO" id="GO:0016531">
    <property type="term" value="F:copper chaperone activity"/>
    <property type="evidence" value="ECO:0007669"/>
    <property type="project" value="TreeGrafter"/>
</dbReference>
<dbReference type="EMBL" id="CABVLU010000001">
    <property type="protein sequence ID" value="VVT47392.1"/>
    <property type="molecule type" value="Genomic_DNA"/>
</dbReference>
<evidence type="ECO:0000256" key="6">
    <source>
        <dbReference type="ARBA" id="ARBA00023186"/>
    </source>
</evidence>
<keyword evidence="6" id="KW-0143">Chaperone</keyword>
<sequence>MSDHVYQFNVTMSCGGCSGAVTRALNKVDGVKNVDANLDTQLVTVTTAPALSYDSVLATIKKTGKAVNDGKVIA</sequence>
<feature type="domain" description="HMA" evidence="8">
    <location>
        <begin position="3"/>
        <end position="68"/>
    </location>
</feature>
<dbReference type="InterPro" id="IPR017969">
    <property type="entry name" value="Heavy-metal-associated_CS"/>
</dbReference>
<evidence type="ECO:0000256" key="7">
    <source>
        <dbReference type="ARBA" id="ARBA00038171"/>
    </source>
</evidence>
<dbReference type="Proteomes" id="UP000398389">
    <property type="component" value="Unassembled WGS sequence"/>
</dbReference>
<dbReference type="PANTHER" id="PTHR46365:SF1">
    <property type="entry name" value="COPPER TRANSPORT PROTEIN ATOX1"/>
    <property type="match status" value="1"/>
</dbReference>
<keyword evidence="3" id="KW-0187">Copper transport</keyword>
<evidence type="ECO:0000313" key="10">
    <source>
        <dbReference type="Proteomes" id="UP000398389"/>
    </source>
</evidence>
<evidence type="ECO:0000256" key="4">
    <source>
        <dbReference type="ARBA" id="ARBA00023008"/>
    </source>
</evidence>
<proteinExistence type="inferred from homology"/>
<keyword evidence="1" id="KW-0813">Transport</keyword>
<evidence type="ECO:0000259" key="8">
    <source>
        <dbReference type="PROSITE" id="PS50846"/>
    </source>
</evidence>